<evidence type="ECO:0000256" key="1">
    <source>
        <dbReference type="SAM" id="MobiDB-lite"/>
    </source>
</evidence>
<gene>
    <name evidence="2" type="ORF">SAMN03097694_3353</name>
</gene>
<dbReference type="AlphaFoldDB" id="A0AB38CA54"/>
<evidence type="ECO:0008006" key="4">
    <source>
        <dbReference type="Google" id="ProtNLM"/>
    </source>
</evidence>
<feature type="region of interest" description="Disordered" evidence="1">
    <location>
        <begin position="271"/>
        <end position="291"/>
    </location>
</feature>
<name>A0AB38CA54_9BURK</name>
<organism evidence="2 3">
    <name type="scientific">Janthinobacterium lividum</name>
    <dbReference type="NCBI Taxonomy" id="29581"/>
    <lineage>
        <taxon>Bacteria</taxon>
        <taxon>Pseudomonadati</taxon>
        <taxon>Pseudomonadota</taxon>
        <taxon>Betaproteobacteria</taxon>
        <taxon>Burkholderiales</taxon>
        <taxon>Oxalobacteraceae</taxon>
        <taxon>Janthinobacterium</taxon>
    </lineage>
</organism>
<protein>
    <recommendedName>
        <fullName evidence="4">VWA domain-containing protein</fullName>
    </recommendedName>
</protein>
<evidence type="ECO:0000313" key="2">
    <source>
        <dbReference type="EMBL" id="SFX81216.1"/>
    </source>
</evidence>
<proteinExistence type="predicted"/>
<comment type="caution">
    <text evidence="2">The sequence shown here is derived from an EMBL/GenBank/DDBJ whole genome shotgun (WGS) entry which is preliminary data.</text>
</comment>
<reference evidence="2 3" key="1">
    <citation type="submission" date="2016-11" db="EMBL/GenBank/DDBJ databases">
        <authorList>
            <person name="Varghese N."/>
            <person name="Submissions S."/>
        </authorList>
    </citation>
    <scope>NUCLEOTIDE SEQUENCE [LARGE SCALE GENOMIC DNA]</scope>
    <source>
        <strain evidence="2 3">NFR18</strain>
    </source>
</reference>
<dbReference type="Proteomes" id="UP000182489">
    <property type="component" value="Unassembled WGS sequence"/>
</dbReference>
<accession>A0AB38CA54</accession>
<dbReference type="RefSeq" id="WP_072454713.1">
    <property type="nucleotide sequence ID" value="NZ_FPKH01000003.1"/>
</dbReference>
<evidence type="ECO:0000313" key="3">
    <source>
        <dbReference type="Proteomes" id="UP000182489"/>
    </source>
</evidence>
<sequence length="585" mass="65178">MKTTADTVLIDSWRAAWPEALAVWSKFTRLRDPSLCASRVEASKQGLSGSFAMIRLLDQSVVVDLPLVTELGLDDYALEVLAHEIGHHILAPGSASDQFRLLARMRRALPTLEQHAPMVANLYTDLFINDRLQRQANLRMADIYRKLEQGRSVDAKASGGVWTLYMRIYENLWQLEKGELGGGQADERLDTDAWLGARLIRVYANDWMLAAGRFATLLLPYLVEDTDALSPSRYLLDTRDAARGCQTYGAQQIEDDEEDGAIHPVHDKRISGLDGDEPPAEPAARQGGGQLREPFELGDILKASGVDLSDHEIAIRYYRERALPHLVAFPSRPAPESQEPQMEGLEPWEIGDPLEDIDWLQSVMQSPRPVPGVTTVRRVYGREPARAIDAVPVDLDMYVDSSGSMPNPQAHTSFLTLAGAVIALSALRAGAKVQVTLWSGKNEVMQTPGFVRDEDMILGVLTEFFGGGTCFPIHRLRQTYAAKRERPAHILMISDDGITTMFDNDELGNSGWDISAKALAQGGAGGTMALNLERDWEGAAANKWLQKTYDDLKRARREQGWDIHAVERYEDLLDFARAFSRRHYV</sequence>
<dbReference type="EMBL" id="FPKH01000003">
    <property type="protein sequence ID" value="SFX81216.1"/>
    <property type="molecule type" value="Genomic_DNA"/>
</dbReference>